<dbReference type="InterPro" id="IPR029058">
    <property type="entry name" value="AB_hydrolase_fold"/>
</dbReference>
<dbReference type="SUPFAM" id="SSF53474">
    <property type="entry name" value="alpha/beta-Hydrolases"/>
    <property type="match status" value="1"/>
</dbReference>
<keyword evidence="4" id="KW-1185">Reference proteome</keyword>
<dbReference type="GO" id="GO:0016020">
    <property type="term" value="C:membrane"/>
    <property type="evidence" value="ECO:0007669"/>
    <property type="project" value="TreeGrafter"/>
</dbReference>
<evidence type="ECO:0000256" key="1">
    <source>
        <dbReference type="SAM" id="MobiDB-lite"/>
    </source>
</evidence>
<comment type="caution">
    <text evidence="3">The sequence shown here is derived from an EMBL/GenBank/DDBJ whole genome shotgun (WGS) entry which is preliminary data.</text>
</comment>
<dbReference type="AlphaFoldDB" id="A0A542YMT8"/>
<dbReference type="InterPro" id="IPR050266">
    <property type="entry name" value="AB_hydrolase_sf"/>
</dbReference>
<accession>A0A542YMT8</accession>
<dbReference type="EMBL" id="VFOP01000001">
    <property type="protein sequence ID" value="TQL49387.1"/>
    <property type="molecule type" value="Genomic_DNA"/>
</dbReference>
<dbReference type="Gene3D" id="3.40.50.1820">
    <property type="entry name" value="alpha/beta hydrolase"/>
    <property type="match status" value="1"/>
</dbReference>
<dbReference type="Pfam" id="PF12697">
    <property type="entry name" value="Abhydrolase_6"/>
    <property type="match status" value="1"/>
</dbReference>
<feature type="domain" description="AB hydrolase-1" evidence="2">
    <location>
        <begin position="27"/>
        <end position="274"/>
    </location>
</feature>
<evidence type="ECO:0000313" key="3">
    <source>
        <dbReference type="EMBL" id="TQL49387.1"/>
    </source>
</evidence>
<reference evidence="3 4" key="1">
    <citation type="submission" date="2019-06" db="EMBL/GenBank/DDBJ databases">
        <title>Sequencing the genomes of 1000 actinobacteria strains.</title>
        <authorList>
            <person name="Klenk H.-P."/>
        </authorList>
    </citation>
    <scope>NUCLEOTIDE SEQUENCE [LARGE SCALE GENOMIC DNA]</scope>
    <source>
        <strain evidence="3 4">DSM 12335</strain>
    </source>
</reference>
<dbReference type="GO" id="GO:0003824">
    <property type="term" value="F:catalytic activity"/>
    <property type="evidence" value="ECO:0007669"/>
    <property type="project" value="UniProtKB-ARBA"/>
</dbReference>
<sequence>MPAMLHTPVGPVSYAVSGPTDSGRPDLVLVHGWCCDRSVMAPLAEHFSRGHRVALLDLRGHGASLESDDDGSTGVGLARPGESDALVPPPLREVTIADYARDVLGVCRAARLRSPVVIGHSMGGLVALEALRGTTGAGSLPRGAVLLDPAPVLNPRGKQMWTDSAPEIARDHSGAWRRSFFDGLFLPTDRVGRDRLPELAAAVPATIAAAAARAMAGFDGERALRELTVPLLVLHAASVERGLREAAPDRSLVTTGQTVGAGHFHHLEVPEQVIPMVERWLATTFGS</sequence>
<feature type="region of interest" description="Disordered" evidence="1">
    <location>
        <begin position="65"/>
        <end position="84"/>
    </location>
</feature>
<dbReference type="Proteomes" id="UP000319516">
    <property type="component" value="Unassembled WGS sequence"/>
</dbReference>
<dbReference type="RefSeq" id="WP_141783651.1">
    <property type="nucleotide sequence ID" value="NZ_BAAAIK010000003.1"/>
</dbReference>
<dbReference type="OrthoDB" id="9769541at2"/>
<name>A0A542YMT8_9MICO</name>
<evidence type="ECO:0000259" key="2">
    <source>
        <dbReference type="Pfam" id="PF12697"/>
    </source>
</evidence>
<gene>
    <name evidence="3" type="ORF">FB467_0457</name>
</gene>
<organism evidence="3 4">
    <name type="scientific">Ornithinicoccus hortensis</name>
    <dbReference type="NCBI Taxonomy" id="82346"/>
    <lineage>
        <taxon>Bacteria</taxon>
        <taxon>Bacillati</taxon>
        <taxon>Actinomycetota</taxon>
        <taxon>Actinomycetes</taxon>
        <taxon>Micrococcales</taxon>
        <taxon>Intrasporangiaceae</taxon>
        <taxon>Ornithinicoccus</taxon>
    </lineage>
</organism>
<protein>
    <submittedName>
        <fullName evidence="3">Pimeloyl-ACP methyl ester carboxylesterase</fullName>
    </submittedName>
</protein>
<dbReference type="PANTHER" id="PTHR43798:SF33">
    <property type="entry name" value="HYDROLASE, PUTATIVE (AFU_ORTHOLOGUE AFUA_2G14860)-RELATED"/>
    <property type="match status" value="1"/>
</dbReference>
<dbReference type="PANTHER" id="PTHR43798">
    <property type="entry name" value="MONOACYLGLYCEROL LIPASE"/>
    <property type="match status" value="1"/>
</dbReference>
<dbReference type="InterPro" id="IPR000073">
    <property type="entry name" value="AB_hydrolase_1"/>
</dbReference>
<evidence type="ECO:0000313" key="4">
    <source>
        <dbReference type="Proteomes" id="UP000319516"/>
    </source>
</evidence>
<proteinExistence type="predicted"/>